<dbReference type="InterPro" id="IPR001036">
    <property type="entry name" value="Acrflvin-R"/>
</dbReference>
<evidence type="ECO:0000313" key="2">
    <source>
        <dbReference type="EMBL" id="HIX04229.1"/>
    </source>
</evidence>
<keyword evidence="1" id="KW-0812">Transmembrane</keyword>
<dbReference type="PANTHER" id="PTHR32063:SF0">
    <property type="entry name" value="SWARMING MOTILITY PROTEIN SWRC"/>
    <property type="match status" value="1"/>
</dbReference>
<reference evidence="2" key="1">
    <citation type="journal article" date="2021" name="PeerJ">
        <title>Extensive microbial diversity within the chicken gut microbiome revealed by metagenomics and culture.</title>
        <authorList>
            <person name="Gilroy R."/>
            <person name="Ravi A."/>
            <person name="Getino M."/>
            <person name="Pursley I."/>
            <person name="Horton D.L."/>
            <person name="Alikhan N.F."/>
            <person name="Baker D."/>
            <person name="Gharbi K."/>
            <person name="Hall N."/>
            <person name="Watson M."/>
            <person name="Adriaenssens E.M."/>
            <person name="Foster-Nyarko E."/>
            <person name="Jarju S."/>
            <person name="Secka A."/>
            <person name="Antonio M."/>
            <person name="Oren A."/>
            <person name="Chaudhuri R.R."/>
            <person name="La Ragione R."/>
            <person name="Hildebrand F."/>
            <person name="Pallen M.J."/>
        </authorList>
    </citation>
    <scope>NUCLEOTIDE SEQUENCE</scope>
    <source>
        <strain evidence="2">23274</strain>
    </source>
</reference>
<dbReference type="GO" id="GO:0005886">
    <property type="term" value="C:plasma membrane"/>
    <property type="evidence" value="ECO:0007669"/>
    <property type="project" value="TreeGrafter"/>
</dbReference>
<accession>A0A9D1V1Y2</accession>
<feature type="transmembrane region" description="Helical" evidence="1">
    <location>
        <begin position="896"/>
        <end position="914"/>
    </location>
</feature>
<dbReference type="Pfam" id="PF00873">
    <property type="entry name" value="ACR_tran"/>
    <property type="match status" value="2"/>
</dbReference>
<dbReference type="Gene3D" id="1.20.1640.10">
    <property type="entry name" value="Multidrug efflux transporter AcrB transmembrane domain"/>
    <property type="match status" value="3"/>
</dbReference>
<name>A0A9D1V1Y2_9BACT</name>
<organism evidence="2 3">
    <name type="scientific">Candidatus Odoribacter faecigallinarum</name>
    <dbReference type="NCBI Taxonomy" id="2838706"/>
    <lineage>
        <taxon>Bacteria</taxon>
        <taxon>Pseudomonadati</taxon>
        <taxon>Bacteroidota</taxon>
        <taxon>Bacteroidia</taxon>
        <taxon>Bacteroidales</taxon>
        <taxon>Odoribacteraceae</taxon>
        <taxon>Odoribacter</taxon>
    </lineage>
</organism>
<dbReference type="Gene3D" id="3.30.70.1440">
    <property type="entry name" value="Multidrug efflux transporter AcrB pore domain"/>
    <property type="match status" value="1"/>
</dbReference>
<dbReference type="SUPFAM" id="SSF82866">
    <property type="entry name" value="Multidrug efflux transporter AcrB transmembrane domain"/>
    <property type="match status" value="2"/>
</dbReference>
<evidence type="ECO:0000256" key="1">
    <source>
        <dbReference type="SAM" id="Phobius"/>
    </source>
</evidence>
<sequence length="1053" mass="119455">MKLSAFSINTFFIVLMLLGIAVIPKLSLQLMPSSRSNELSVSFSWANANPEMLEMEVTSKLEGVFSRIKGLNNIYSQTKQGYGIITLAIDKNEDIDATKLYVSSLIRSLAKSLPEGVRVSAVQGGEIQQEGLQDEEERQLLQSYTITGPGSSQDVALFAEDHIVPEISQIADIENVSVTGAVPFEWVLYYDKQLLEDLNITPSTITSAINRYYSNRDGGKVLIESKPVEKYSYIVFKGNPAETDINFLDIPIKTIEGKTIYLKNITTLDYCEARPSSYYRINGLNRININVFCMKKSNMIDLSSKVKDKMQEVIQTLPEGYSVSLLLDNSKELKNELNDNLLRTALTIAILLVFVWLTSKSLRYLAIITICLAANILIALVFYYFFKIEIHLYALAGITVSFGIIIDNVIVMADHYRYHHNRKVFMAILAATLTTMGALVVIFNMDNEVMRNMWGFSAVIIINLTLSVIIALFFLPALMEKIPLPAPAIQQRYRRLQRIARFTHRYEKTILFLQRHRSWLFVAIILGFGLPVFLIPTTIDRDKPFAELYNRIFSSEFYLQAKPWIDKTLGGSLRLFIEGGGGDWRMHDPDEKARTTLNLTMTMPHGATLDQMNEAFIKIEQFLAGFEEIETFTSDIYSPNTAHMSITFKEEEELTGAPERIKNELIRFANTIGNGDSDINGVGKGFSNRTSNEYRSEALKVVGYNYRKVLIYADQLKQELEKQKRVKKLYIGSNRTPNKTKEYAIEVSKEKLARNNSDISSMLAHLYKLSGTEDSRTEAYINQKLSPVVLRPIKQQKASLWELKNQPVQGNNSVFRLEDVGEIEEAQSFESIAKTNQEYEVVVQYDFIGDYMLSDKVKEQVIKEMNKEMPIGFRIKDGHNWGYHFWEGAGGIDKRIWYILLVITIIYFICAILLESLRQALVVITIAPVSFIGCFLGFYLFGLQFNEGGLAAFIMMCGLSVNAILYIINDYNNRVKAGKPRGLQTYLKSWNAKIIPILLTIISTMLGFIPFLIGDISEFWFSLAIGTMSGLAFSLLVLMLVLPVMFKIKPSRI</sequence>
<feature type="transmembrane region" description="Helical" evidence="1">
    <location>
        <begin position="1019"/>
        <end position="1046"/>
    </location>
</feature>
<dbReference type="Gene3D" id="3.30.70.1320">
    <property type="entry name" value="Multidrug efflux transporter AcrB pore domain like"/>
    <property type="match status" value="1"/>
</dbReference>
<keyword evidence="1" id="KW-1133">Transmembrane helix</keyword>
<dbReference type="GO" id="GO:0042910">
    <property type="term" value="F:xenobiotic transmembrane transporter activity"/>
    <property type="evidence" value="ECO:0007669"/>
    <property type="project" value="TreeGrafter"/>
</dbReference>
<keyword evidence="1" id="KW-0472">Membrane</keyword>
<comment type="caution">
    <text evidence="2">The sequence shown here is derived from an EMBL/GenBank/DDBJ whole genome shotgun (WGS) entry which is preliminary data.</text>
</comment>
<feature type="transmembrane region" description="Helical" evidence="1">
    <location>
        <begin position="340"/>
        <end position="357"/>
    </location>
</feature>
<feature type="transmembrane region" description="Helical" evidence="1">
    <location>
        <begin position="948"/>
        <end position="969"/>
    </location>
</feature>
<dbReference type="Gene3D" id="3.30.70.1430">
    <property type="entry name" value="Multidrug efflux transporter AcrB pore domain"/>
    <property type="match status" value="2"/>
</dbReference>
<feature type="transmembrane region" description="Helical" evidence="1">
    <location>
        <begin position="518"/>
        <end position="539"/>
    </location>
</feature>
<dbReference type="AlphaFoldDB" id="A0A9D1V1Y2"/>
<dbReference type="InterPro" id="IPR027463">
    <property type="entry name" value="AcrB_DN_DC_subdom"/>
</dbReference>
<proteinExistence type="predicted"/>
<protein>
    <submittedName>
        <fullName evidence="2">Efflux RND transporter permease subunit</fullName>
    </submittedName>
</protein>
<dbReference type="Gene3D" id="3.30.2090.10">
    <property type="entry name" value="Multidrug efflux transporter AcrB TolC docking domain, DN and DC subdomains"/>
    <property type="match status" value="2"/>
</dbReference>
<feature type="transmembrane region" description="Helical" evidence="1">
    <location>
        <begin position="392"/>
        <end position="412"/>
    </location>
</feature>
<evidence type="ECO:0000313" key="3">
    <source>
        <dbReference type="Proteomes" id="UP000824202"/>
    </source>
</evidence>
<dbReference type="SUPFAM" id="SSF82693">
    <property type="entry name" value="Multidrug efflux transporter AcrB pore domain, PN1, PN2, PC1 and PC2 subdomains"/>
    <property type="match status" value="2"/>
</dbReference>
<feature type="transmembrane region" description="Helical" evidence="1">
    <location>
        <begin position="455"/>
        <end position="475"/>
    </location>
</feature>
<feature type="transmembrane region" description="Helical" evidence="1">
    <location>
        <begin position="364"/>
        <end position="386"/>
    </location>
</feature>
<dbReference type="PANTHER" id="PTHR32063">
    <property type="match status" value="1"/>
</dbReference>
<gene>
    <name evidence="2" type="ORF">H9863_08990</name>
</gene>
<feature type="transmembrane region" description="Helical" evidence="1">
    <location>
        <begin position="424"/>
        <end position="443"/>
    </location>
</feature>
<dbReference type="Proteomes" id="UP000824202">
    <property type="component" value="Unassembled WGS sequence"/>
</dbReference>
<feature type="transmembrane region" description="Helical" evidence="1">
    <location>
        <begin position="921"/>
        <end position="942"/>
    </location>
</feature>
<reference evidence="2" key="2">
    <citation type="submission" date="2021-04" db="EMBL/GenBank/DDBJ databases">
        <authorList>
            <person name="Gilroy R."/>
        </authorList>
    </citation>
    <scope>NUCLEOTIDE SEQUENCE</scope>
    <source>
        <strain evidence="2">23274</strain>
    </source>
</reference>
<feature type="transmembrane region" description="Helical" evidence="1">
    <location>
        <begin position="990"/>
        <end position="1013"/>
    </location>
</feature>
<dbReference type="EMBL" id="DXFT01000175">
    <property type="protein sequence ID" value="HIX04229.1"/>
    <property type="molecule type" value="Genomic_DNA"/>
</dbReference>